<keyword evidence="2" id="KW-1133">Transmembrane helix</keyword>
<feature type="transmembrane region" description="Helical" evidence="2">
    <location>
        <begin position="26"/>
        <end position="50"/>
    </location>
</feature>
<protein>
    <submittedName>
        <fullName evidence="3">Uncharacterized protein</fullName>
    </submittedName>
</protein>
<proteinExistence type="predicted"/>
<evidence type="ECO:0000256" key="2">
    <source>
        <dbReference type="SAM" id="Phobius"/>
    </source>
</evidence>
<name>A0A9X3PBL3_9ACTN</name>
<comment type="caution">
    <text evidence="3">The sequence shown here is derived from an EMBL/GenBank/DDBJ whole genome shotgun (WGS) entry which is preliminary data.</text>
</comment>
<reference evidence="3" key="1">
    <citation type="submission" date="2022-12" db="EMBL/GenBank/DDBJ databases">
        <title>Gycomyces niveus sp.nov.,a novel actinomycete isolated from soil in Shouguan.</title>
        <authorList>
            <person name="Yang X."/>
        </authorList>
    </citation>
    <scope>NUCLEOTIDE SEQUENCE</scope>
    <source>
        <strain evidence="3">NEAU-A15</strain>
    </source>
</reference>
<feature type="region of interest" description="Disordered" evidence="1">
    <location>
        <begin position="1"/>
        <end position="21"/>
    </location>
</feature>
<sequence length="161" mass="17564">MSASYALEASDRQEPRGPFPKGRRKVGAVTWLHALWKATLIVVAVGVALMHSTGHACAENVCHPETSAVAAAIDPHASSTGHEHEDQHDHPFGSHMNVMQVCMAILSGLALAVSLWAFWRLARLVADSHWAMRVRRAAWDLPVSLPSGGRLSFIELSVFRI</sequence>
<gene>
    <name evidence="3" type="ORF">O1R50_15735</name>
</gene>
<feature type="transmembrane region" description="Helical" evidence="2">
    <location>
        <begin position="98"/>
        <end position="119"/>
    </location>
</feature>
<keyword evidence="2" id="KW-0472">Membrane</keyword>
<evidence type="ECO:0000313" key="4">
    <source>
        <dbReference type="Proteomes" id="UP001146067"/>
    </source>
</evidence>
<organism evidence="3 4">
    <name type="scientific">Glycomyces luteolus</name>
    <dbReference type="NCBI Taxonomy" id="2670330"/>
    <lineage>
        <taxon>Bacteria</taxon>
        <taxon>Bacillati</taxon>
        <taxon>Actinomycetota</taxon>
        <taxon>Actinomycetes</taxon>
        <taxon>Glycomycetales</taxon>
        <taxon>Glycomycetaceae</taxon>
        <taxon>Glycomyces</taxon>
    </lineage>
</organism>
<dbReference type="Proteomes" id="UP001146067">
    <property type="component" value="Unassembled WGS sequence"/>
</dbReference>
<keyword evidence="2" id="KW-0812">Transmembrane</keyword>
<accession>A0A9X3PBL3</accession>
<evidence type="ECO:0000256" key="1">
    <source>
        <dbReference type="SAM" id="MobiDB-lite"/>
    </source>
</evidence>
<dbReference type="RefSeq" id="WP_270111048.1">
    <property type="nucleotide sequence ID" value="NZ_JAPZVP010000012.1"/>
</dbReference>
<dbReference type="EMBL" id="JAPZVP010000012">
    <property type="protein sequence ID" value="MDA1361081.1"/>
    <property type="molecule type" value="Genomic_DNA"/>
</dbReference>
<keyword evidence="4" id="KW-1185">Reference proteome</keyword>
<dbReference type="AlphaFoldDB" id="A0A9X3PBL3"/>
<evidence type="ECO:0000313" key="3">
    <source>
        <dbReference type="EMBL" id="MDA1361081.1"/>
    </source>
</evidence>